<dbReference type="HOGENOM" id="CLU_2130136_0_0_11"/>
<feature type="region of interest" description="Disordered" evidence="1">
    <location>
        <begin position="61"/>
        <end position="83"/>
    </location>
</feature>
<protein>
    <submittedName>
        <fullName evidence="2">Uncharacterized protein</fullName>
    </submittedName>
</protein>
<feature type="compositionally biased region" description="Polar residues" evidence="1">
    <location>
        <begin position="1"/>
        <end position="10"/>
    </location>
</feature>
<name>A0A066YWU1_9ACTN</name>
<evidence type="ECO:0000313" key="2">
    <source>
        <dbReference type="EMBL" id="KDN82405.1"/>
    </source>
</evidence>
<gene>
    <name evidence="2" type="ORF">KCH_59120</name>
</gene>
<proteinExistence type="predicted"/>
<feature type="region of interest" description="Disordered" evidence="1">
    <location>
        <begin position="1"/>
        <end position="26"/>
    </location>
</feature>
<sequence length="113" mass="11188">MVAPTSSTRPKNAASAGSGRPVAAATVRHSTAQCRAAAARITGSAAAAACNCHWKAKGLPAPTIRRQARSPARSAATPSASPAAAVNARAASAVASSAAARNTARLESNSRNR</sequence>
<reference evidence="2 3" key="1">
    <citation type="submission" date="2014-05" db="EMBL/GenBank/DDBJ databases">
        <title>Draft Genome Sequence of Kitasatospora cheerisanensis KCTC 2395.</title>
        <authorList>
            <person name="Nam D.H."/>
        </authorList>
    </citation>
    <scope>NUCLEOTIDE SEQUENCE [LARGE SCALE GENOMIC DNA]</scope>
    <source>
        <strain evidence="2 3">KCTC 2395</strain>
    </source>
</reference>
<organism evidence="2 3">
    <name type="scientific">Kitasatospora cheerisanensis KCTC 2395</name>
    <dbReference type="NCBI Taxonomy" id="1348663"/>
    <lineage>
        <taxon>Bacteria</taxon>
        <taxon>Bacillati</taxon>
        <taxon>Actinomycetota</taxon>
        <taxon>Actinomycetes</taxon>
        <taxon>Kitasatosporales</taxon>
        <taxon>Streptomycetaceae</taxon>
        <taxon>Kitasatospora</taxon>
    </lineage>
</organism>
<accession>A0A066YWU1</accession>
<comment type="caution">
    <text evidence="2">The sequence shown here is derived from an EMBL/GenBank/DDBJ whole genome shotgun (WGS) entry which is preliminary data.</text>
</comment>
<dbReference type="Proteomes" id="UP000027178">
    <property type="component" value="Unassembled WGS sequence"/>
</dbReference>
<evidence type="ECO:0000256" key="1">
    <source>
        <dbReference type="SAM" id="MobiDB-lite"/>
    </source>
</evidence>
<evidence type="ECO:0000313" key="3">
    <source>
        <dbReference type="Proteomes" id="UP000027178"/>
    </source>
</evidence>
<keyword evidence="3" id="KW-1185">Reference proteome</keyword>
<dbReference type="AlphaFoldDB" id="A0A066YWU1"/>
<dbReference type="EMBL" id="JNBY01000112">
    <property type="protein sequence ID" value="KDN82405.1"/>
    <property type="molecule type" value="Genomic_DNA"/>
</dbReference>
<feature type="compositionally biased region" description="Low complexity" evidence="1">
    <location>
        <begin position="69"/>
        <end position="83"/>
    </location>
</feature>